<organism evidence="2 3">
    <name type="scientific">Erythrobacter westpacificensis</name>
    <dbReference type="NCBI Taxonomy" id="1055231"/>
    <lineage>
        <taxon>Bacteria</taxon>
        <taxon>Pseudomonadati</taxon>
        <taxon>Pseudomonadota</taxon>
        <taxon>Alphaproteobacteria</taxon>
        <taxon>Sphingomonadales</taxon>
        <taxon>Erythrobacteraceae</taxon>
        <taxon>Erythrobacter/Porphyrobacter group</taxon>
        <taxon>Erythrobacter</taxon>
    </lineage>
</organism>
<proteinExistence type="predicted"/>
<comment type="caution">
    <text evidence="2">The sequence shown here is derived from an EMBL/GenBank/DDBJ whole genome shotgun (WGS) entry which is preliminary data.</text>
</comment>
<feature type="chain" id="PRO_5047398834" evidence="1">
    <location>
        <begin position="23"/>
        <end position="62"/>
    </location>
</feature>
<dbReference type="EMBL" id="BAABHV010000005">
    <property type="protein sequence ID" value="GAA5048767.1"/>
    <property type="molecule type" value="Genomic_DNA"/>
</dbReference>
<accession>A0ABP9K3N4</accession>
<keyword evidence="1" id="KW-0732">Signal</keyword>
<evidence type="ECO:0000256" key="1">
    <source>
        <dbReference type="SAM" id="SignalP"/>
    </source>
</evidence>
<gene>
    <name evidence="2" type="ORF">GCM10023208_06260</name>
</gene>
<name>A0ABP9K3N4_9SPHN</name>
<evidence type="ECO:0000313" key="2">
    <source>
        <dbReference type="EMBL" id="GAA5048767.1"/>
    </source>
</evidence>
<protein>
    <submittedName>
        <fullName evidence="2">Uncharacterized protein</fullName>
    </submittedName>
</protein>
<dbReference type="Proteomes" id="UP001500518">
    <property type="component" value="Unassembled WGS sequence"/>
</dbReference>
<sequence length="62" mass="6061">MSRQLAISIVFSVMTMAAFALFASPSTGPGIGGEAAMQTGAAAHATAPALGQVFPALPSLIG</sequence>
<evidence type="ECO:0000313" key="3">
    <source>
        <dbReference type="Proteomes" id="UP001500518"/>
    </source>
</evidence>
<dbReference type="RefSeq" id="WP_346031680.1">
    <property type="nucleotide sequence ID" value="NZ_BAABHV010000005.1"/>
</dbReference>
<feature type="signal peptide" evidence="1">
    <location>
        <begin position="1"/>
        <end position="22"/>
    </location>
</feature>
<reference evidence="3" key="1">
    <citation type="journal article" date="2019" name="Int. J. Syst. Evol. Microbiol.">
        <title>The Global Catalogue of Microorganisms (GCM) 10K type strain sequencing project: providing services to taxonomists for standard genome sequencing and annotation.</title>
        <authorList>
            <consortium name="The Broad Institute Genomics Platform"/>
            <consortium name="The Broad Institute Genome Sequencing Center for Infectious Disease"/>
            <person name="Wu L."/>
            <person name="Ma J."/>
        </authorList>
    </citation>
    <scope>NUCLEOTIDE SEQUENCE [LARGE SCALE GENOMIC DNA]</scope>
    <source>
        <strain evidence="3">JCM 18014</strain>
    </source>
</reference>
<keyword evidence="3" id="KW-1185">Reference proteome</keyword>